<keyword evidence="3 4" id="KW-0732">Signal</keyword>
<dbReference type="PANTHER" id="PTHR30061:SF50">
    <property type="entry name" value="MALTOSE_MALTODEXTRIN-BINDING PERIPLASMIC PROTEIN"/>
    <property type="match status" value="1"/>
</dbReference>
<evidence type="ECO:0000313" key="6">
    <source>
        <dbReference type="Proteomes" id="UP000664256"/>
    </source>
</evidence>
<reference evidence="5 6" key="1">
    <citation type="submission" date="2021-03" db="EMBL/GenBank/DDBJ databases">
        <title>Enterococcal diversity collection.</title>
        <authorList>
            <person name="Gilmore M.S."/>
            <person name="Schwartzman J."/>
            <person name="Van Tyne D."/>
            <person name="Martin M."/>
            <person name="Earl A.M."/>
            <person name="Manson A.L."/>
            <person name="Straub T."/>
            <person name="Salamzade R."/>
            <person name="Saavedra J."/>
            <person name="Lebreton F."/>
            <person name="Prichula J."/>
            <person name="Schaufler K."/>
            <person name="Gaca A."/>
            <person name="Sgardioli B."/>
            <person name="Wagenaar J."/>
            <person name="Strong T."/>
        </authorList>
    </citation>
    <scope>NUCLEOTIDE SEQUENCE [LARGE SCALE GENOMIC DNA]</scope>
    <source>
        <strain evidence="5 6">MJM12</strain>
    </source>
</reference>
<evidence type="ECO:0000256" key="1">
    <source>
        <dbReference type="ARBA" id="ARBA00008520"/>
    </source>
</evidence>
<proteinExistence type="inferred from homology"/>
<dbReference type="PROSITE" id="PS51257">
    <property type="entry name" value="PROKAR_LIPOPROTEIN"/>
    <property type="match status" value="1"/>
</dbReference>
<dbReference type="InterPro" id="IPR006059">
    <property type="entry name" value="SBP"/>
</dbReference>
<keyword evidence="2" id="KW-0813">Transport</keyword>
<name>A0ABS3H4Y0_9ENTE</name>
<protein>
    <submittedName>
        <fullName evidence="5">Extracellular solute-binding protein</fullName>
    </submittedName>
</protein>
<evidence type="ECO:0000313" key="5">
    <source>
        <dbReference type="EMBL" id="MBO0447990.1"/>
    </source>
</evidence>
<evidence type="ECO:0000256" key="4">
    <source>
        <dbReference type="SAM" id="SignalP"/>
    </source>
</evidence>
<evidence type="ECO:0000256" key="2">
    <source>
        <dbReference type="ARBA" id="ARBA00022448"/>
    </source>
</evidence>
<dbReference type="RefSeq" id="WP_206902200.1">
    <property type="nucleotide sequence ID" value="NZ_JAFLVT010000001.1"/>
</dbReference>
<dbReference type="Proteomes" id="UP000664256">
    <property type="component" value="Unassembled WGS sequence"/>
</dbReference>
<feature type="chain" id="PRO_5046071061" evidence="4">
    <location>
        <begin position="21"/>
        <end position="461"/>
    </location>
</feature>
<organism evidence="5 6">
    <name type="scientific">Candidatus Enterococcus myersii</name>
    <dbReference type="NCBI Taxonomy" id="2815322"/>
    <lineage>
        <taxon>Bacteria</taxon>
        <taxon>Bacillati</taxon>
        <taxon>Bacillota</taxon>
        <taxon>Bacilli</taxon>
        <taxon>Lactobacillales</taxon>
        <taxon>Enterococcaceae</taxon>
        <taxon>Enterococcus</taxon>
    </lineage>
</organism>
<evidence type="ECO:0000256" key="3">
    <source>
        <dbReference type="ARBA" id="ARBA00022729"/>
    </source>
</evidence>
<dbReference type="SUPFAM" id="SSF53850">
    <property type="entry name" value="Periplasmic binding protein-like II"/>
    <property type="match status" value="1"/>
</dbReference>
<dbReference type="PANTHER" id="PTHR30061">
    <property type="entry name" value="MALTOSE-BINDING PERIPLASMIC PROTEIN"/>
    <property type="match status" value="1"/>
</dbReference>
<dbReference type="Pfam" id="PF01547">
    <property type="entry name" value="SBP_bac_1"/>
    <property type="match status" value="1"/>
</dbReference>
<dbReference type="EMBL" id="JAFLVT010000001">
    <property type="protein sequence ID" value="MBO0447990.1"/>
    <property type="molecule type" value="Genomic_DNA"/>
</dbReference>
<accession>A0ABS3H4Y0</accession>
<dbReference type="Gene3D" id="3.40.190.10">
    <property type="entry name" value="Periplasmic binding protein-like II"/>
    <property type="match status" value="1"/>
</dbReference>
<comment type="caution">
    <text evidence="5">The sequence shown here is derived from an EMBL/GenBank/DDBJ whole genome shotgun (WGS) entry which is preliminary data.</text>
</comment>
<gene>
    <name evidence="5" type="ORF">JZO76_00405</name>
</gene>
<sequence length="461" mass="51541">MKMSKVLTALATVLMVGTLAACGSSSKDSAKGTTDTKEDKGMEVLGEHVKFDPNKLVNDGKPIQIEYWTWNEGDPAITMAKDYEKIYPNVTIKVVNHPWDDYWTKLPLALKGDNGPAIFNIHNSQHDLLFPYLAPYDIKTADLTADFTSVDPHIIDGKVYYTDSMINTGNIYYNKKLWQDAGLTDKDIPKTWDQFREVAKKLTKKDGSKITQAGFNWNGETYSAIYEGLNYQKGELLFKDNGKKVNYDNDVTKENLQFLIDLYEKDGVGSKDFGAESSQSFGNGQSAMVYKWGWYLNELKTNYPDVDFGVFATPTPSEDTPLAYDRFNGESTPGINKNQAKEQQAVAQDFLKYCLANDEYSKTGALALASFPTKKSLANDKDIMANPVLEAIAPRVERLIWPGPFPATVESTGTQTMEDVLFNGKDLNAAVKSGQEKMEKDMKDTDFTSLENSYAHIDEAK</sequence>
<feature type="signal peptide" evidence="4">
    <location>
        <begin position="1"/>
        <end position="20"/>
    </location>
</feature>
<keyword evidence="6" id="KW-1185">Reference proteome</keyword>
<comment type="similarity">
    <text evidence="1">Belongs to the bacterial solute-binding protein 1 family.</text>
</comment>